<name>B4CWH8_9BACT</name>
<evidence type="ECO:0000259" key="4">
    <source>
        <dbReference type="Pfam" id="PF07635"/>
    </source>
</evidence>
<feature type="domain" description="DUF1553" evidence="3">
    <location>
        <begin position="521"/>
        <end position="777"/>
    </location>
</feature>
<dbReference type="PANTHER" id="PTHR35889:SF3">
    <property type="entry name" value="F-BOX DOMAIN-CONTAINING PROTEIN"/>
    <property type="match status" value="1"/>
</dbReference>
<dbReference type="PANTHER" id="PTHR35889">
    <property type="entry name" value="CYCLOINULO-OLIGOSACCHARIDE FRUCTANOTRANSFERASE-RELATED"/>
    <property type="match status" value="1"/>
</dbReference>
<feature type="domain" description="DUF1549" evidence="2">
    <location>
        <begin position="155"/>
        <end position="359"/>
    </location>
</feature>
<dbReference type="SUPFAM" id="SSF46626">
    <property type="entry name" value="Cytochrome c"/>
    <property type="match status" value="1"/>
</dbReference>
<dbReference type="Pfam" id="PF07635">
    <property type="entry name" value="PSCyt1"/>
    <property type="match status" value="1"/>
</dbReference>
<evidence type="ECO:0000313" key="5">
    <source>
        <dbReference type="EMBL" id="EDY21770.1"/>
    </source>
</evidence>
<evidence type="ECO:0000256" key="1">
    <source>
        <dbReference type="SAM" id="SignalP"/>
    </source>
</evidence>
<evidence type="ECO:0000259" key="2">
    <source>
        <dbReference type="Pfam" id="PF07583"/>
    </source>
</evidence>
<dbReference type="Pfam" id="PF07583">
    <property type="entry name" value="PSCyt2"/>
    <property type="match status" value="1"/>
</dbReference>
<evidence type="ECO:0008006" key="7">
    <source>
        <dbReference type="Google" id="ProtNLM"/>
    </source>
</evidence>
<comment type="caution">
    <text evidence="5">The sequence shown here is derived from an EMBL/GenBank/DDBJ whole genome shotgun (WGS) entry which is preliminary data.</text>
</comment>
<proteinExistence type="predicted"/>
<evidence type="ECO:0000259" key="3">
    <source>
        <dbReference type="Pfam" id="PF07587"/>
    </source>
</evidence>
<keyword evidence="6" id="KW-1185">Reference proteome</keyword>
<dbReference type="InterPro" id="IPR036909">
    <property type="entry name" value="Cyt_c-like_dom_sf"/>
</dbReference>
<dbReference type="eggNOG" id="COG2010">
    <property type="taxonomic scope" value="Bacteria"/>
</dbReference>
<dbReference type="Pfam" id="PF07587">
    <property type="entry name" value="PSD1"/>
    <property type="match status" value="1"/>
</dbReference>
<reference evidence="5 6" key="1">
    <citation type="journal article" date="2011" name="J. Bacteriol.">
        <title>Genome sequence of Chthoniobacter flavus Ellin428, an aerobic heterotrophic soil bacterium.</title>
        <authorList>
            <person name="Kant R."/>
            <person name="van Passel M.W."/>
            <person name="Palva A."/>
            <person name="Lucas S."/>
            <person name="Lapidus A."/>
            <person name="Glavina Del Rio T."/>
            <person name="Dalin E."/>
            <person name="Tice H."/>
            <person name="Bruce D."/>
            <person name="Goodwin L."/>
            <person name="Pitluck S."/>
            <person name="Larimer F.W."/>
            <person name="Land M.L."/>
            <person name="Hauser L."/>
            <person name="Sangwan P."/>
            <person name="de Vos W.M."/>
            <person name="Janssen P.H."/>
            <person name="Smidt H."/>
        </authorList>
    </citation>
    <scope>NUCLEOTIDE SEQUENCE [LARGE SCALE GENOMIC DNA]</scope>
    <source>
        <strain evidence="5 6">Ellin428</strain>
    </source>
</reference>
<dbReference type="InterPro" id="IPR011429">
    <property type="entry name" value="Cyt_c_Planctomycete-type"/>
</dbReference>
<protein>
    <recommendedName>
        <fullName evidence="7">Cytochrome c domain-containing protein</fullName>
    </recommendedName>
</protein>
<evidence type="ECO:0000313" key="6">
    <source>
        <dbReference type="Proteomes" id="UP000005824"/>
    </source>
</evidence>
<dbReference type="GO" id="GO:0020037">
    <property type="term" value="F:heme binding"/>
    <property type="evidence" value="ECO:0007669"/>
    <property type="project" value="InterPro"/>
</dbReference>
<dbReference type="InterPro" id="IPR022655">
    <property type="entry name" value="DUF1553"/>
</dbReference>
<feature type="chain" id="PRO_5002802402" description="Cytochrome c domain-containing protein" evidence="1">
    <location>
        <begin position="26"/>
        <end position="802"/>
    </location>
</feature>
<dbReference type="AlphaFoldDB" id="B4CWH8"/>
<dbReference type="EMBL" id="ABVL01000002">
    <property type="protein sequence ID" value="EDY21770.1"/>
    <property type="molecule type" value="Genomic_DNA"/>
</dbReference>
<organism evidence="5 6">
    <name type="scientific">Chthoniobacter flavus Ellin428</name>
    <dbReference type="NCBI Taxonomy" id="497964"/>
    <lineage>
        <taxon>Bacteria</taxon>
        <taxon>Pseudomonadati</taxon>
        <taxon>Verrucomicrobiota</taxon>
        <taxon>Spartobacteria</taxon>
        <taxon>Chthoniobacterales</taxon>
        <taxon>Chthoniobacteraceae</taxon>
        <taxon>Chthoniobacter</taxon>
    </lineage>
</organism>
<feature type="signal peptide" evidence="1">
    <location>
        <begin position="1"/>
        <end position="25"/>
    </location>
</feature>
<dbReference type="InParanoid" id="B4CWH8"/>
<dbReference type="GO" id="GO:0009055">
    <property type="term" value="F:electron transfer activity"/>
    <property type="evidence" value="ECO:0007669"/>
    <property type="project" value="InterPro"/>
</dbReference>
<dbReference type="Proteomes" id="UP000005824">
    <property type="component" value="Unassembled WGS sequence"/>
</dbReference>
<accession>B4CWH8</accession>
<feature type="domain" description="Cytochrome C Planctomycete-type" evidence="4">
    <location>
        <begin position="45"/>
        <end position="104"/>
    </location>
</feature>
<dbReference type="STRING" id="497964.CfE428DRAFT_1015"/>
<dbReference type="InterPro" id="IPR011444">
    <property type="entry name" value="DUF1549"/>
</dbReference>
<gene>
    <name evidence="5" type="ORF">CfE428DRAFT_1015</name>
</gene>
<keyword evidence="1" id="KW-0732">Signal</keyword>
<sequence precursor="true">MLRPPALLSSLCISALLALTIGASAAVPDKPGYNHDIRPILSDKCFYCHGPDEKKREAKLRLDVRDNALAEHDSGHAIVPGKPEESELLKRILSHDKDDVMPPPKAKKPPLTADEIATLRRWIEQGAVYEGHWAFLPLNSAPPPKVKNRAWVRNPIDQYILARLESEGIQPSPEADRPTLIRRLYLDLLGLLPSPEEVAAFVADPAPNAYEKLVDRTLANFHYGERWGRHWLDQARYADSNGYSIDSARAMWPYRDWVIKALNDDMPFDQFTIEQLGGDLLPHPTKSQLIATAFHRNTMINEEGGTKPEQFRVESAIDRVNTTGSVWLGLTVGCAQCHSHKFDPISQREFYQFLAFFNQGEDVNAKGATIQVAKGEVFGHPVKPTTAEIQSIKFPKKTPTQEQWERKELARLEALPPDKAPTELLLSLKIVDSTRDEGQKKLVNEAYAKAYPKAAKTGKKVDVNADVVDLMIMQDLDKPRPNYLLIRGDYTRPDEKGGPLQPGVLSAVSAAFHEAPREYRNRLDLARWLVDPQNPLTPRVTMNRVWMRYFGRGIVETEEDFGTQGTEPTHPELLDWLAREFIHQGWSLKKMHRLIVTSATYRQSSNAHPDLAEKDPRNLLLARQERVRVEAEIVRDAALSASGMLDGTIGGPSVHPPQPDGVYSFTQTGKVWKADTDGNRFRRGLYAQFYRSAPYPLLTTFDEPNFSNACTRRARSNTPLQALNVANDPAFLEMAEGLAQRVQREVPGEDTDARLRYAFLLCFSRDPSPKELSILRGYAAKGNDLAALARVLFNTDNFITRE</sequence>
<dbReference type="RefSeq" id="WP_006978342.1">
    <property type="nucleotide sequence ID" value="NZ_ABVL01000002.1"/>
</dbReference>